<dbReference type="CDD" id="cd00082">
    <property type="entry name" value="HisKA"/>
    <property type="match status" value="1"/>
</dbReference>
<evidence type="ECO:0000259" key="11">
    <source>
        <dbReference type="PROSITE" id="PS50112"/>
    </source>
</evidence>
<evidence type="ECO:0000256" key="3">
    <source>
        <dbReference type="ARBA" id="ARBA00022553"/>
    </source>
</evidence>
<dbReference type="InterPro" id="IPR005467">
    <property type="entry name" value="His_kinase_dom"/>
</dbReference>
<dbReference type="InterPro" id="IPR003661">
    <property type="entry name" value="HisK_dim/P_dom"/>
</dbReference>
<dbReference type="PROSITE" id="PS50112">
    <property type="entry name" value="PAS"/>
    <property type="match status" value="1"/>
</dbReference>
<evidence type="ECO:0000256" key="9">
    <source>
        <dbReference type="SAM" id="Coils"/>
    </source>
</evidence>
<dbReference type="SUPFAM" id="SSF47384">
    <property type="entry name" value="Homodimeric domain of signal transducing histidine kinase"/>
    <property type="match status" value="1"/>
</dbReference>
<name>A0A4Q0ZG63_9BACT</name>
<dbReference type="PROSITE" id="PS50109">
    <property type="entry name" value="HIS_KIN"/>
    <property type="match status" value="1"/>
</dbReference>
<dbReference type="PANTHER" id="PTHR43065">
    <property type="entry name" value="SENSOR HISTIDINE KINASE"/>
    <property type="match status" value="1"/>
</dbReference>
<evidence type="ECO:0000313" key="13">
    <source>
        <dbReference type="Proteomes" id="UP000290870"/>
    </source>
</evidence>
<feature type="coiled-coil region" evidence="9">
    <location>
        <begin position="129"/>
        <end position="160"/>
    </location>
</feature>
<keyword evidence="6 12" id="KW-0418">Kinase</keyword>
<comment type="caution">
    <text evidence="12">The sequence shown here is derived from an EMBL/GenBank/DDBJ whole genome shotgun (WGS) entry which is preliminary data.</text>
</comment>
<evidence type="ECO:0000256" key="4">
    <source>
        <dbReference type="ARBA" id="ARBA00022679"/>
    </source>
</evidence>
<dbReference type="InterPro" id="IPR003594">
    <property type="entry name" value="HATPase_dom"/>
</dbReference>
<proteinExistence type="predicted"/>
<dbReference type="RefSeq" id="WP_128985712.1">
    <property type="nucleotide sequence ID" value="NZ_PDJZ01000002.1"/>
</dbReference>
<dbReference type="PANTHER" id="PTHR43065:SF10">
    <property type="entry name" value="PEROXIDE STRESS-ACTIVATED HISTIDINE KINASE MAK3"/>
    <property type="match status" value="1"/>
</dbReference>
<evidence type="ECO:0000256" key="6">
    <source>
        <dbReference type="ARBA" id="ARBA00022777"/>
    </source>
</evidence>
<dbReference type="SMART" id="SM00387">
    <property type="entry name" value="HATPase_c"/>
    <property type="match status" value="1"/>
</dbReference>
<dbReference type="InterPro" id="IPR004358">
    <property type="entry name" value="Sig_transdc_His_kin-like_C"/>
</dbReference>
<dbReference type="SUPFAM" id="SSF55785">
    <property type="entry name" value="PYP-like sensor domain (PAS domain)"/>
    <property type="match status" value="2"/>
</dbReference>
<dbReference type="InterPro" id="IPR013767">
    <property type="entry name" value="PAS_fold"/>
</dbReference>
<evidence type="ECO:0000256" key="5">
    <source>
        <dbReference type="ARBA" id="ARBA00022741"/>
    </source>
</evidence>
<keyword evidence="7" id="KW-0067">ATP-binding</keyword>
<dbReference type="GO" id="GO:0005524">
    <property type="term" value="F:ATP binding"/>
    <property type="evidence" value="ECO:0007669"/>
    <property type="project" value="UniProtKB-KW"/>
</dbReference>
<feature type="domain" description="PAS" evidence="11">
    <location>
        <begin position="4"/>
        <end position="74"/>
    </location>
</feature>
<dbReference type="InterPro" id="IPR035965">
    <property type="entry name" value="PAS-like_dom_sf"/>
</dbReference>
<dbReference type="GO" id="GO:0000155">
    <property type="term" value="F:phosphorelay sensor kinase activity"/>
    <property type="evidence" value="ECO:0007669"/>
    <property type="project" value="InterPro"/>
</dbReference>
<protein>
    <recommendedName>
        <fullName evidence="2">histidine kinase</fullName>
        <ecNumber evidence="2">2.7.13.3</ecNumber>
    </recommendedName>
</protein>
<reference evidence="12 13" key="1">
    <citation type="submission" date="2017-10" db="EMBL/GenBank/DDBJ databases">
        <title>Genomics of the genus Arcobacter.</title>
        <authorList>
            <person name="Perez-Cataluna A."/>
            <person name="Figueras M.J."/>
        </authorList>
    </citation>
    <scope>NUCLEOTIDE SEQUENCE [LARGE SCALE GENOMIC DNA]</scope>
    <source>
        <strain evidence="12 13">F26</strain>
    </source>
</reference>
<dbReference type="SUPFAM" id="SSF55874">
    <property type="entry name" value="ATPase domain of HSP90 chaperone/DNA topoisomerase II/histidine kinase"/>
    <property type="match status" value="1"/>
</dbReference>
<keyword evidence="8" id="KW-0902">Two-component regulatory system</keyword>
<dbReference type="InterPro" id="IPR036890">
    <property type="entry name" value="HATPase_C_sf"/>
</dbReference>
<accession>A0A4Q0ZG63</accession>
<dbReference type="AlphaFoldDB" id="A0A4Q0ZG63"/>
<organism evidence="12 13">
    <name type="scientific">Arcobacter cloacae</name>
    <dbReference type="NCBI Taxonomy" id="1054034"/>
    <lineage>
        <taxon>Bacteria</taxon>
        <taxon>Pseudomonadati</taxon>
        <taxon>Campylobacterota</taxon>
        <taxon>Epsilonproteobacteria</taxon>
        <taxon>Campylobacterales</taxon>
        <taxon>Arcobacteraceae</taxon>
        <taxon>Arcobacter</taxon>
    </lineage>
</organism>
<feature type="domain" description="Histidine kinase" evidence="10">
    <location>
        <begin position="272"/>
        <end position="497"/>
    </location>
</feature>
<dbReference type="EC" id="2.7.13.3" evidence="2"/>
<dbReference type="Pfam" id="PF00989">
    <property type="entry name" value="PAS"/>
    <property type="match status" value="1"/>
</dbReference>
<dbReference type="CDD" id="cd00130">
    <property type="entry name" value="PAS"/>
    <property type="match status" value="1"/>
</dbReference>
<dbReference type="GO" id="GO:0006355">
    <property type="term" value="P:regulation of DNA-templated transcription"/>
    <property type="evidence" value="ECO:0007669"/>
    <property type="project" value="InterPro"/>
</dbReference>
<dbReference type="Pfam" id="PF13188">
    <property type="entry name" value="PAS_8"/>
    <property type="match status" value="1"/>
</dbReference>
<dbReference type="OrthoDB" id="9805967at2"/>
<keyword evidence="5" id="KW-0547">Nucleotide-binding</keyword>
<comment type="catalytic activity">
    <reaction evidence="1">
        <text>ATP + protein L-histidine = ADP + protein N-phospho-L-histidine.</text>
        <dbReference type="EC" id="2.7.13.3"/>
    </reaction>
</comment>
<dbReference type="EMBL" id="PDJZ01000002">
    <property type="protein sequence ID" value="RXJ85487.1"/>
    <property type="molecule type" value="Genomic_DNA"/>
</dbReference>
<dbReference type="Gene3D" id="1.10.287.130">
    <property type="match status" value="1"/>
</dbReference>
<evidence type="ECO:0000259" key="10">
    <source>
        <dbReference type="PROSITE" id="PS50109"/>
    </source>
</evidence>
<keyword evidence="3" id="KW-0597">Phosphoprotein</keyword>
<sequence>MKLDNSKFDIICNTVDNGIILINKNLEVQFWNKWLEIRTGINSNDIVGNNLLNFYPNIDEKKLIRKITTALKLNSSTFYTPQISKFLVDIELGKVADKVFDNMQQSITITPLDLENELVIIYVYDVTLLSEINFKLNEVKEKVEEKNEELKLLFDTTMEAIIVFKDNKIIDCNQVAIDLFEYSSKKSLLDKNFEQIITNKNILEKASDKPFETTIHKENGTSFKALINIKDNSFKSQSFKILTIVDVSDIKRKETLLAEQSKLAAMGEMIGNIAHQWRQPLNIISITASSTKLKKEIGLLTDKVLIDALKLISDTTEHLSNTIDVFKDFLKEDKEKSLFNLSVNIQNNISLIETILNENKIKIELDLDNDIYLYNYSNEFSQAFINILDNASDAISLNLAQDELRLIKISTKQENNEAIILITDNAGGIDKNIINKIFEPYFTTKHKFQGTGLGLYMTHKIIKTSMKGKIMVSNETFTHEDKLYTGATFKIVLASHS</sequence>
<evidence type="ECO:0000256" key="8">
    <source>
        <dbReference type="ARBA" id="ARBA00023012"/>
    </source>
</evidence>
<evidence type="ECO:0000256" key="7">
    <source>
        <dbReference type="ARBA" id="ARBA00022840"/>
    </source>
</evidence>
<gene>
    <name evidence="12" type="ORF">CRU90_02600</name>
</gene>
<dbReference type="InterPro" id="IPR000014">
    <property type="entry name" value="PAS"/>
</dbReference>
<evidence type="ECO:0000256" key="1">
    <source>
        <dbReference type="ARBA" id="ARBA00000085"/>
    </source>
</evidence>
<evidence type="ECO:0000256" key="2">
    <source>
        <dbReference type="ARBA" id="ARBA00012438"/>
    </source>
</evidence>
<dbReference type="Pfam" id="PF02518">
    <property type="entry name" value="HATPase_c"/>
    <property type="match status" value="1"/>
</dbReference>
<dbReference type="InterPro" id="IPR036097">
    <property type="entry name" value="HisK_dim/P_sf"/>
</dbReference>
<dbReference type="Gene3D" id="3.30.450.20">
    <property type="entry name" value="PAS domain"/>
    <property type="match status" value="2"/>
</dbReference>
<keyword evidence="9" id="KW-0175">Coiled coil</keyword>
<dbReference type="Gene3D" id="3.30.565.10">
    <property type="entry name" value="Histidine kinase-like ATPase, C-terminal domain"/>
    <property type="match status" value="1"/>
</dbReference>
<dbReference type="PRINTS" id="PR00344">
    <property type="entry name" value="BCTRLSENSOR"/>
</dbReference>
<evidence type="ECO:0000313" key="12">
    <source>
        <dbReference type="EMBL" id="RXJ85487.1"/>
    </source>
</evidence>
<dbReference type="SMART" id="SM00091">
    <property type="entry name" value="PAS"/>
    <property type="match status" value="2"/>
</dbReference>
<keyword evidence="4" id="KW-0808">Transferase</keyword>
<dbReference type="Proteomes" id="UP000290870">
    <property type="component" value="Unassembled WGS sequence"/>
</dbReference>